<dbReference type="InterPro" id="IPR000944">
    <property type="entry name" value="Tscrpt_reg_Rrf2"/>
</dbReference>
<keyword evidence="1" id="KW-0238">DNA-binding</keyword>
<evidence type="ECO:0000256" key="1">
    <source>
        <dbReference type="ARBA" id="ARBA00023125"/>
    </source>
</evidence>
<dbReference type="PROSITE" id="PS51197">
    <property type="entry name" value="HTH_RRF2_2"/>
    <property type="match status" value="1"/>
</dbReference>
<organism evidence="2 3">
    <name type="scientific">Sporocytophaga myxococcoides</name>
    <dbReference type="NCBI Taxonomy" id="153721"/>
    <lineage>
        <taxon>Bacteria</taxon>
        <taxon>Pseudomonadati</taxon>
        <taxon>Bacteroidota</taxon>
        <taxon>Cytophagia</taxon>
        <taxon>Cytophagales</taxon>
        <taxon>Cytophagaceae</taxon>
        <taxon>Sporocytophaga</taxon>
    </lineage>
</organism>
<sequence length="121" mass="13522">MPATTITELSERFGISRNHVAKVVQFLSNNKIIDAQRGRGGGLYLSDKPEMYKIGDLIRLLEMEEELVGCETPPCILADSCGFKSVLKSALYAFYDYLNQYTLKDISKPKVTRALDSLIKG</sequence>
<accession>A0A098LFC3</accession>
<proteinExistence type="predicted"/>
<dbReference type="PANTHER" id="PTHR33221">
    <property type="entry name" value="WINGED HELIX-TURN-HELIX TRANSCRIPTIONAL REGULATOR, RRF2 FAMILY"/>
    <property type="match status" value="1"/>
</dbReference>
<keyword evidence="3" id="KW-1185">Reference proteome</keyword>
<evidence type="ECO:0000313" key="3">
    <source>
        <dbReference type="Proteomes" id="UP000030185"/>
    </source>
</evidence>
<dbReference type="GO" id="GO:0003677">
    <property type="term" value="F:DNA binding"/>
    <property type="evidence" value="ECO:0007669"/>
    <property type="project" value="UniProtKB-KW"/>
</dbReference>
<gene>
    <name evidence="2" type="ORF">MYP_2388</name>
</gene>
<dbReference type="EMBL" id="BBLT01000004">
    <property type="protein sequence ID" value="GAL85159.1"/>
    <property type="molecule type" value="Genomic_DNA"/>
</dbReference>
<dbReference type="eggNOG" id="COG1959">
    <property type="taxonomic scope" value="Bacteria"/>
</dbReference>
<comment type="caution">
    <text evidence="2">The sequence shown here is derived from an EMBL/GenBank/DDBJ whole genome shotgun (WGS) entry which is preliminary data.</text>
</comment>
<dbReference type="STRING" id="153721.MYP_2388"/>
<dbReference type="GO" id="GO:0003700">
    <property type="term" value="F:DNA-binding transcription factor activity"/>
    <property type="evidence" value="ECO:0007669"/>
    <property type="project" value="TreeGrafter"/>
</dbReference>
<evidence type="ECO:0000313" key="2">
    <source>
        <dbReference type="EMBL" id="GAL85159.1"/>
    </source>
</evidence>
<dbReference type="Proteomes" id="UP000030185">
    <property type="component" value="Unassembled WGS sequence"/>
</dbReference>
<evidence type="ECO:0008006" key="4">
    <source>
        <dbReference type="Google" id="ProtNLM"/>
    </source>
</evidence>
<dbReference type="Pfam" id="PF02082">
    <property type="entry name" value="Rrf2"/>
    <property type="match status" value="1"/>
</dbReference>
<dbReference type="PANTHER" id="PTHR33221:SF4">
    <property type="entry name" value="HTH-TYPE TRANSCRIPTIONAL REPRESSOR NSRR"/>
    <property type="match status" value="1"/>
</dbReference>
<protein>
    <recommendedName>
        <fullName evidence="4">BadM/Rrf2 family transcriptional regulator</fullName>
    </recommendedName>
</protein>
<name>A0A098LFC3_9BACT</name>
<dbReference type="Gene3D" id="1.10.10.10">
    <property type="entry name" value="Winged helix-like DNA-binding domain superfamily/Winged helix DNA-binding domain"/>
    <property type="match status" value="1"/>
</dbReference>
<reference evidence="2 3" key="1">
    <citation type="submission" date="2014-09" db="EMBL/GenBank/DDBJ databases">
        <title>Sporocytophaga myxococcoides PG-01 genome sequencing.</title>
        <authorList>
            <person name="Liu L."/>
            <person name="Gao P.J."/>
            <person name="Chen G.J."/>
            <person name="Wang L.S."/>
        </authorList>
    </citation>
    <scope>NUCLEOTIDE SEQUENCE [LARGE SCALE GENOMIC DNA]</scope>
    <source>
        <strain evidence="2 3">PG-01</strain>
    </source>
</reference>
<dbReference type="AlphaFoldDB" id="A0A098LFC3"/>
<dbReference type="GO" id="GO:0005829">
    <property type="term" value="C:cytosol"/>
    <property type="evidence" value="ECO:0007669"/>
    <property type="project" value="TreeGrafter"/>
</dbReference>
<dbReference type="InterPro" id="IPR036388">
    <property type="entry name" value="WH-like_DNA-bd_sf"/>
</dbReference>
<dbReference type="SUPFAM" id="SSF46785">
    <property type="entry name" value="Winged helix' DNA-binding domain"/>
    <property type="match status" value="1"/>
</dbReference>
<dbReference type="InterPro" id="IPR036390">
    <property type="entry name" value="WH_DNA-bd_sf"/>
</dbReference>